<comment type="caution">
    <text evidence="2">The sequence shown here is derived from an EMBL/GenBank/DDBJ whole genome shotgun (WGS) entry which is preliminary data.</text>
</comment>
<gene>
    <name evidence="2" type="ORF">GCM10018785_16910</name>
</gene>
<reference evidence="2" key="1">
    <citation type="journal article" date="2014" name="Int. J. Syst. Evol. Microbiol.">
        <title>Complete genome sequence of Corynebacterium casei LMG S-19264T (=DSM 44701T), isolated from a smear-ripened cheese.</title>
        <authorList>
            <consortium name="US DOE Joint Genome Institute (JGI-PGF)"/>
            <person name="Walter F."/>
            <person name="Albersmeier A."/>
            <person name="Kalinowski J."/>
            <person name="Ruckert C."/>
        </authorList>
    </citation>
    <scope>NUCLEOTIDE SEQUENCE</scope>
    <source>
        <strain evidence="2">JCM 4784</strain>
    </source>
</reference>
<protein>
    <submittedName>
        <fullName evidence="2">Uncharacterized protein</fullName>
    </submittedName>
</protein>
<dbReference type="AlphaFoldDB" id="A0A918ZEB5"/>
<evidence type="ECO:0000313" key="2">
    <source>
        <dbReference type="EMBL" id="GHE47897.1"/>
    </source>
</evidence>
<evidence type="ECO:0000313" key="3">
    <source>
        <dbReference type="Proteomes" id="UP000608024"/>
    </source>
</evidence>
<organism evidence="2 3">
    <name type="scientific">Streptomyces longispororuber</name>
    <dbReference type="NCBI Taxonomy" id="68230"/>
    <lineage>
        <taxon>Bacteria</taxon>
        <taxon>Bacillati</taxon>
        <taxon>Actinomycetota</taxon>
        <taxon>Actinomycetes</taxon>
        <taxon>Kitasatosporales</taxon>
        <taxon>Streptomycetaceae</taxon>
        <taxon>Streptomyces</taxon>
    </lineage>
</organism>
<feature type="compositionally biased region" description="Basic residues" evidence="1">
    <location>
        <begin position="28"/>
        <end position="48"/>
    </location>
</feature>
<proteinExistence type="predicted"/>
<accession>A0A918ZEB5</accession>
<feature type="region of interest" description="Disordered" evidence="1">
    <location>
        <begin position="77"/>
        <end position="100"/>
    </location>
</feature>
<dbReference type="Proteomes" id="UP000608024">
    <property type="component" value="Unassembled WGS sequence"/>
</dbReference>
<evidence type="ECO:0000256" key="1">
    <source>
        <dbReference type="SAM" id="MobiDB-lite"/>
    </source>
</evidence>
<reference evidence="2" key="2">
    <citation type="submission" date="2020-09" db="EMBL/GenBank/DDBJ databases">
        <authorList>
            <person name="Sun Q."/>
            <person name="Ohkuma M."/>
        </authorList>
    </citation>
    <scope>NUCLEOTIDE SEQUENCE</scope>
    <source>
        <strain evidence="2">JCM 4784</strain>
    </source>
</reference>
<sequence length="100" mass="11550">MQALALARARARKRKWVREWKRVWARKRKRARVRKKKRTRTRTRRGRPGRSLPVRAALTARPTLLYVSIRNGTKVHATYTGPHGNPGFRSPARPFGGTPA</sequence>
<keyword evidence="3" id="KW-1185">Reference proteome</keyword>
<dbReference type="EMBL" id="BNBT01000016">
    <property type="protein sequence ID" value="GHE47897.1"/>
    <property type="molecule type" value="Genomic_DNA"/>
</dbReference>
<name>A0A918ZEB5_9ACTN</name>
<feature type="region of interest" description="Disordered" evidence="1">
    <location>
        <begin position="28"/>
        <end position="53"/>
    </location>
</feature>